<reference evidence="6 8" key="3">
    <citation type="submission" date="2016-10" db="EMBL/GenBank/DDBJ databases">
        <authorList>
            <person name="Varghese N."/>
            <person name="Submissions S."/>
        </authorList>
    </citation>
    <scope>NUCLEOTIDE SEQUENCE [LARGE SCALE GENOMIC DNA]</scope>
    <source>
        <strain evidence="6 8">CGMCC 1.7071</strain>
    </source>
</reference>
<feature type="signal peptide" evidence="3">
    <location>
        <begin position="1"/>
        <end position="26"/>
    </location>
</feature>
<keyword evidence="1 3" id="KW-0732">Signal</keyword>
<dbReference type="AlphaFoldDB" id="A0A1H8IIY9"/>
<name>A0A1H8IIY9_9HYPH</name>
<protein>
    <submittedName>
        <fullName evidence="5">Poly(Beta-D-mannuronate) lyase</fullName>
    </submittedName>
</protein>
<evidence type="ECO:0000256" key="3">
    <source>
        <dbReference type="SAM" id="SignalP"/>
    </source>
</evidence>
<proteinExistence type="predicted"/>
<keyword evidence="2 5" id="KW-0456">Lyase</keyword>
<organism evidence="5 7">
    <name type="scientific">Rhizobium tibeticum</name>
    <dbReference type="NCBI Taxonomy" id="501024"/>
    <lineage>
        <taxon>Bacteria</taxon>
        <taxon>Pseudomonadati</taxon>
        <taxon>Pseudomonadota</taxon>
        <taxon>Alphaproteobacteria</taxon>
        <taxon>Hyphomicrobiales</taxon>
        <taxon>Rhizobiaceae</taxon>
        <taxon>Rhizobium/Agrobacterium group</taxon>
        <taxon>Rhizobium</taxon>
    </lineage>
</organism>
<dbReference type="GO" id="GO:0016829">
    <property type="term" value="F:lyase activity"/>
    <property type="evidence" value="ECO:0007669"/>
    <property type="project" value="UniProtKB-KW"/>
</dbReference>
<evidence type="ECO:0000313" key="6">
    <source>
        <dbReference type="EMBL" id="SEN68830.1"/>
    </source>
</evidence>
<dbReference type="Pfam" id="PF05426">
    <property type="entry name" value="Alginate_lyase"/>
    <property type="match status" value="1"/>
</dbReference>
<evidence type="ECO:0000259" key="4">
    <source>
        <dbReference type="Pfam" id="PF05426"/>
    </source>
</evidence>
<evidence type="ECO:0000313" key="7">
    <source>
        <dbReference type="Proteomes" id="UP000183063"/>
    </source>
</evidence>
<keyword evidence="8" id="KW-1185">Reference proteome</keyword>
<sequence length="389" mass="42757">MKNAAHSFLSARSGIALLAAVLSASALPGASQASVAQAANGGYQGLFDVKARKDFLAQNPSSDARKACLAVDADAKWLNIEVIKGLTTTQGYGTDRSGNQYAWAVMVLSGRALAGDKRAEEMLTAFLLKWADAGAFSETEKVHDAYYALKRLMLPTVVAYSIIRDGLGDEEKQRLIAWIDPLVRRTDQIFEGSVDYNNHRYLADSVLMAWGSLTGDQELYQKGLDRFGVILNDARADGSLPLETRRGARALWYMRQSLTSMTVMAEIAAGGQDALFDATAVVDGRKKSMWTVLSYWMNGMTNPILVKAYSAENYIPGPEQDFMKPDFGFLENRGNGRHYLAFLEALATHEPPNFIQRRASALLEREGANERPLIDEFAGGNATCFWRQG</sequence>
<dbReference type="SUPFAM" id="SSF48230">
    <property type="entry name" value="Chondroitin AC/alginate lyase"/>
    <property type="match status" value="1"/>
</dbReference>
<dbReference type="EMBL" id="FOCV01000006">
    <property type="protein sequence ID" value="SEN68830.1"/>
    <property type="molecule type" value="Genomic_DNA"/>
</dbReference>
<feature type="domain" description="Alginate lyase" evidence="4">
    <location>
        <begin position="165"/>
        <end position="277"/>
    </location>
</feature>
<dbReference type="RefSeq" id="WP_072373811.1">
    <property type="nucleotide sequence ID" value="NZ_FNXB01000008.1"/>
</dbReference>
<dbReference type="Gene3D" id="1.50.10.100">
    <property type="entry name" value="Chondroitin AC/alginate lyase"/>
    <property type="match status" value="1"/>
</dbReference>
<dbReference type="Proteomes" id="UP000198939">
    <property type="component" value="Unassembled WGS sequence"/>
</dbReference>
<evidence type="ECO:0000256" key="1">
    <source>
        <dbReference type="ARBA" id="ARBA00022729"/>
    </source>
</evidence>
<dbReference type="InterPro" id="IPR008397">
    <property type="entry name" value="Alginate_lyase_dom"/>
</dbReference>
<dbReference type="EMBL" id="FNXB01000008">
    <property type="protein sequence ID" value="SEH71576.1"/>
    <property type="molecule type" value="Genomic_DNA"/>
</dbReference>
<dbReference type="Proteomes" id="UP000183063">
    <property type="component" value="Unassembled WGS sequence"/>
</dbReference>
<reference evidence="5" key="1">
    <citation type="submission" date="2016-10" db="EMBL/GenBank/DDBJ databases">
        <authorList>
            <person name="de Groot N.N."/>
        </authorList>
    </citation>
    <scope>NUCLEOTIDE SEQUENCE [LARGE SCALE GENOMIC DNA]</scope>
    <source>
        <strain evidence="5">CCBAU85039</strain>
    </source>
</reference>
<reference evidence="7" key="2">
    <citation type="submission" date="2016-10" db="EMBL/GenBank/DDBJ databases">
        <authorList>
            <person name="Wibberg D."/>
        </authorList>
    </citation>
    <scope>NUCLEOTIDE SEQUENCE [LARGE SCALE GENOMIC DNA]</scope>
</reference>
<dbReference type="InterPro" id="IPR008929">
    <property type="entry name" value="Chondroitin_lyas"/>
</dbReference>
<accession>A0A1H8IIY9</accession>
<gene>
    <name evidence="5" type="ORF">RTCCBAU85039_1947</name>
    <name evidence="6" type="ORF">SAMN05216228_1006160</name>
</gene>
<dbReference type="GO" id="GO:0042597">
    <property type="term" value="C:periplasmic space"/>
    <property type="evidence" value="ECO:0007669"/>
    <property type="project" value="InterPro"/>
</dbReference>
<evidence type="ECO:0000313" key="5">
    <source>
        <dbReference type="EMBL" id="SEH71576.1"/>
    </source>
</evidence>
<evidence type="ECO:0000256" key="2">
    <source>
        <dbReference type="ARBA" id="ARBA00023239"/>
    </source>
</evidence>
<dbReference type="OrthoDB" id="7210452at2"/>
<feature type="chain" id="PRO_5030029541" evidence="3">
    <location>
        <begin position="27"/>
        <end position="389"/>
    </location>
</feature>
<dbReference type="STRING" id="501024.RTCCBAU85039_1947"/>
<evidence type="ECO:0000313" key="8">
    <source>
        <dbReference type="Proteomes" id="UP000198939"/>
    </source>
</evidence>